<dbReference type="PANTHER" id="PTHR42919">
    <property type="entry name" value="N-ALPHA-ACETYLTRANSFERASE"/>
    <property type="match status" value="1"/>
</dbReference>
<protein>
    <recommendedName>
        <fullName evidence="3">N-terminal methionine N(alpha)-acetyltransferase NatE</fullName>
        <ecNumber evidence="3">2.3.1.258</ecNumber>
    </recommendedName>
</protein>
<dbReference type="WBParaSite" id="jg24754">
    <property type="protein sequence ID" value="jg24754"/>
    <property type="gene ID" value="jg24754"/>
</dbReference>
<comment type="catalytic activity">
    <reaction evidence="9">
        <text>N-terminal L-methionyl-L-alanyl-[protein] + acetyl-CoA = N-terminal N(alpha)-acetyl-L-methionyl-L-alanyl-[protein] + CoA + H(+)</text>
        <dbReference type="Rhea" id="RHEA:50564"/>
        <dbReference type="Rhea" id="RHEA-COMP:12726"/>
        <dbReference type="Rhea" id="RHEA-COMP:12727"/>
        <dbReference type="ChEBI" id="CHEBI:15378"/>
        <dbReference type="ChEBI" id="CHEBI:57287"/>
        <dbReference type="ChEBI" id="CHEBI:57288"/>
        <dbReference type="ChEBI" id="CHEBI:133398"/>
        <dbReference type="ChEBI" id="CHEBI:133399"/>
        <dbReference type="EC" id="2.3.1.258"/>
    </reaction>
</comment>
<proteinExistence type="predicted"/>
<comment type="catalytic activity">
    <reaction evidence="6">
        <text>N-terminal L-methionyl-L-phenylalanyl-[protein] + acetyl-CoA = N-terminal N(alpha)-acetyl-L-methionyl-L-phenylalanyl-[protein] + CoA + H(+)</text>
        <dbReference type="Rhea" id="RHEA:50528"/>
        <dbReference type="Rhea" id="RHEA-COMP:12715"/>
        <dbReference type="Rhea" id="RHEA-COMP:12716"/>
        <dbReference type="ChEBI" id="CHEBI:15378"/>
        <dbReference type="ChEBI" id="CHEBI:57287"/>
        <dbReference type="ChEBI" id="CHEBI:57288"/>
        <dbReference type="ChEBI" id="CHEBI:133382"/>
        <dbReference type="ChEBI" id="CHEBI:133383"/>
        <dbReference type="EC" id="2.3.1.258"/>
    </reaction>
</comment>
<feature type="compositionally biased region" description="Basic and acidic residues" evidence="12">
    <location>
        <begin position="1"/>
        <end position="11"/>
    </location>
</feature>
<dbReference type="GO" id="GO:0031415">
    <property type="term" value="C:NatA complex"/>
    <property type="evidence" value="ECO:0007669"/>
    <property type="project" value="TreeGrafter"/>
</dbReference>
<dbReference type="CDD" id="cd04301">
    <property type="entry name" value="NAT_SF"/>
    <property type="match status" value="1"/>
</dbReference>
<name>A0A915DXM2_9BILA</name>
<evidence type="ECO:0000256" key="8">
    <source>
        <dbReference type="ARBA" id="ARBA00048799"/>
    </source>
</evidence>
<evidence type="ECO:0000256" key="4">
    <source>
        <dbReference type="ARBA" id="ARBA00048251"/>
    </source>
</evidence>
<dbReference type="GO" id="GO:0120518">
    <property type="term" value="F:protein N-terminal-methionine acetyltransferase activity"/>
    <property type="evidence" value="ECO:0007669"/>
    <property type="project" value="UniProtKB-EC"/>
</dbReference>
<dbReference type="PANTHER" id="PTHR42919:SF8">
    <property type="entry name" value="N-ALPHA-ACETYLTRANSFERASE 50"/>
    <property type="match status" value="1"/>
</dbReference>
<feature type="compositionally biased region" description="Acidic residues" evidence="12">
    <location>
        <begin position="31"/>
        <end position="45"/>
    </location>
</feature>
<evidence type="ECO:0000256" key="2">
    <source>
        <dbReference type="ARBA" id="ARBA00023315"/>
    </source>
</evidence>
<evidence type="ECO:0000256" key="6">
    <source>
        <dbReference type="ARBA" id="ARBA00048490"/>
    </source>
</evidence>
<feature type="domain" description="N-acetyltransferase" evidence="13">
    <location>
        <begin position="67"/>
        <end position="238"/>
    </location>
</feature>
<dbReference type="PROSITE" id="PS51186">
    <property type="entry name" value="GNAT"/>
    <property type="match status" value="1"/>
</dbReference>
<keyword evidence="2" id="KW-0012">Acyltransferase</keyword>
<comment type="catalytic activity">
    <reaction evidence="8">
        <text>N-terminal L-methionyl-L-valyl-[protein] + acetyl-CoA = N-terminal N(alpha)-acetyl-L-methionyl-L-valyl-[protein] + CoA + H(+)</text>
        <dbReference type="Rhea" id="RHEA:50572"/>
        <dbReference type="Rhea" id="RHEA-COMP:12730"/>
        <dbReference type="Rhea" id="RHEA-COMP:12731"/>
        <dbReference type="ChEBI" id="CHEBI:15378"/>
        <dbReference type="ChEBI" id="CHEBI:57287"/>
        <dbReference type="ChEBI" id="CHEBI:57288"/>
        <dbReference type="ChEBI" id="CHEBI:133402"/>
        <dbReference type="ChEBI" id="CHEBI:133403"/>
        <dbReference type="EC" id="2.3.1.258"/>
    </reaction>
</comment>
<dbReference type="InterPro" id="IPR051556">
    <property type="entry name" value="N-term/lysine_N-AcTrnsfr"/>
</dbReference>
<dbReference type="AlphaFoldDB" id="A0A915DXM2"/>
<comment type="catalytic activity">
    <reaction evidence="10">
        <text>N-terminal L-methionyl-L-leucyl-[protein] + acetyl-CoA = N-terminal N(alpha)-acetyl-L-methionyl-L-leucyl-[protein] + CoA + H(+)</text>
        <dbReference type="Rhea" id="RHEA:50520"/>
        <dbReference type="Rhea" id="RHEA-COMP:12711"/>
        <dbReference type="Rhea" id="RHEA-COMP:12712"/>
        <dbReference type="ChEBI" id="CHEBI:15378"/>
        <dbReference type="ChEBI" id="CHEBI:57287"/>
        <dbReference type="ChEBI" id="CHEBI:57288"/>
        <dbReference type="ChEBI" id="CHEBI:133377"/>
        <dbReference type="ChEBI" id="CHEBI:133378"/>
        <dbReference type="EC" id="2.3.1.258"/>
    </reaction>
</comment>
<evidence type="ECO:0000313" key="14">
    <source>
        <dbReference type="Proteomes" id="UP000887574"/>
    </source>
</evidence>
<evidence type="ECO:0000256" key="9">
    <source>
        <dbReference type="ARBA" id="ARBA00049002"/>
    </source>
</evidence>
<dbReference type="EC" id="2.3.1.258" evidence="3"/>
<dbReference type="Proteomes" id="UP000887574">
    <property type="component" value="Unplaced"/>
</dbReference>
<feature type="region of interest" description="Disordered" evidence="12">
    <location>
        <begin position="1"/>
        <end position="59"/>
    </location>
</feature>
<evidence type="ECO:0000256" key="1">
    <source>
        <dbReference type="ARBA" id="ARBA00022679"/>
    </source>
</evidence>
<accession>A0A915DXM2</accession>
<comment type="catalytic activity">
    <reaction evidence="11">
        <text>N-terminal L-methionyl-L-threonyl-[protein] + acetyl-CoA = N-terminal N(alpha)-acetyl-L-methionyl-L-threonyl-[protein] + CoA + H(+)</text>
        <dbReference type="Rhea" id="RHEA:50576"/>
        <dbReference type="Rhea" id="RHEA-COMP:12732"/>
        <dbReference type="Rhea" id="RHEA-COMP:12733"/>
        <dbReference type="ChEBI" id="CHEBI:15378"/>
        <dbReference type="ChEBI" id="CHEBI:57287"/>
        <dbReference type="ChEBI" id="CHEBI:57288"/>
        <dbReference type="ChEBI" id="CHEBI:133404"/>
        <dbReference type="ChEBI" id="CHEBI:133405"/>
        <dbReference type="EC" id="2.3.1.258"/>
    </reaction>
</comment>
<evidence type="ECO:0000256" key="3">
    <source>
        <dbReference type="ARBA" id="ARBA00039121"/>
    </source>
</evidence>
<evidence type="ECO:0000256" key="12">
    <source>
        <dbReference type="SAM" id="MobiDB-lite"/>
    </source>
</evidence>
<evidence type="ECO:0000256" key="10">
    <source>
        <dbReference type="ARBA" id="ARBA00049103"/>
    </source>
</evidence>
<evidence type="ECO:0000256" key="11">
    <source>
        <dbReference type="ARBA" id="ARBA00049454"/>
    </source>
</evidence>
<evidence type="ECO:0000313" key="15">
    <source>
        <dbReference type="WBParaSite" id="jg24754"/>
    </source>
</evidence>
<organism evidence="14 15">
    <name type="scientific">Ditylenchus dipsaci</name>
    <dbReference type="NCBI Taxonomy" id="166011"/>
    <lineage>
        <taxon>Eukaryota</taxon>
        <taxon>Metazoa</taxon>
        <taxon>Ecdysozoa</taxon>
        <taxon>Nematoda</taxon>
        <taxon>Chromadorea</taxon>
        <taxon>Rhabditida</taxon>
        <taxon>Tylenchina</taxon>
        <taxon>Tylenchomorpha</taxon>
        <taxon>Sphaerularioidea</taxon>
        <taxon>Anguinidae</taxon>
        <taxon>Anguininae</taxon>
        <taxon>Ditylenchus</taxon>
    </lineage>
</organism>
<comment type="catalytic activity">
    <reaction evidence="4">
        <text>N-terminal L-methionyl-L-seryl-[protein] + acetyl-CoA = N-terminal N(alpha)-acetyl-L-methionyl-L-seryl-[protein] + CoA + H(+)</text>
        <dbReference type="Rhea" id="RHEA:50568"/>
        <dbReference type="Rhea" id="RHEA-COMP:12728"/>
        <dbReference type="Rhea" id="RHEA-COMP:12729"/>
        <dbReference type="ChEBI" id="CHEBI:15378"/>
        <dbReference type="ChEBI" id="CHEBI:57287"/>
        <dbReference type="ChEBI" id="CHEBI:57288"/>
        <dbReference type="ChEBI" id="CHEBI:133400"/>
        <dbReference type="ChEBI" id="CHEBI:133401"/>
        <dbReference type="EC" id="2.3.1.258"/>
    </reaction>
</comment>
<dbReference type="Pfam" id="PF00583">
    <property type="entry name" value="Acetyltransf_1"/>
    <property type="match status" value="1"/>
</dbReference>
<comment type="catalytic activity">
    <reaction evidence="5">
        <text>N-terminal L-methionyl-L-tyrosyl-[protein] + acetyl-CoA = N-terminal N(alpha)-acetyl-L-methionyl-L-tyrosyl-[protein] + CoA + H(+)</text>
        <dbReference type="Rhea" id="RHEA:50532"/>
        <dbReference type="Rhea" id="RHEA-COMP:12717"/>
        <dbReference type="Rhea" id="RHEA-COMP:12718"/>
        <dbReference type="ChEBI" id="CHEBI:15378"/>
        <dbReference type="ChEBI" id="CHEBI:57287"/>
        <dbReference type="ChEBI" id="CHEBI:57288"/>
        <dbReference type="ChEBI" id="CHEBI:133384"/>
        <dbReference type="ChEBI" id="CHEBI:133385"/>
        <dbReference type="EC" id="2.3.1.258"/>
    </reaction>
</comment>
<sequence>MRENSYAEKHCSSSPLEEINQPTTKRRGYTEDGEEIDIDDVEVNSEQESVFPAQSAEESNNRKEVGVELLDLTAVNVRHLKLLNVTSLMASYEDRFYKELLQSVNHWHLKKMMFETAADLPKHWAKLAYFSNTIVGPSAVSFTDIRLSPRLRHANILTLASLPSFRRRGVASLLLKNLLEWCQKHANSIKSVYLHVQTNNEIALKFYEKFDFQLVRKIENYYRRIDPPDAYLLERKISD</sequence>
<reference evidence="15" key="1">
    <citation type="submission" date="2022-11" db="UniProtKB">
        <authorList>
            <consortium name="WormBaseParasite"/>
        </authorList>
    </citation>
    <scope>IDENTIFICATION</scope>
</reference>
<keyword evidence="14" id="KW-1185">Reference proteome</keyword>
<dbReference type="Gene3D" id="3.40.630.30">
    <property type="match status" value="1"/>
</dbReference>
<evidence type="ECO:0000256" key="5">
    <source>
        <dbReference type="ARBA" id="ARBA00048335"/>
    </source>
</evidence>
<dbReference type="SUPFAM" id="SSF55729">
    <property type="entry name" value="Acyl-CoA N-acyltransferases (Nat)"/>
    <property type="match status" value="1"/>
</dbReference>
<comment type="catalytic activity">
    <reaction evidence="7">
        <text>N-terminal L-methionyl-L-lysyl-[protein] + acetyl-CoA = N-terminal N(alpha)-acetyl-L-methionyl-L-lysyl-[protein] + CoA + H(+)</text>
        <dbReference type="Rhea" id="RHEA:50580"/>
        <dbReference type="Rhea" id="RHEA-COMP:12734"/>
        <dbReference type="Rhea" id="RHEA-COMP:12735"/>
        <dbReference type="ChEBI" id="CHEBI:15378"/>
        <dbReference type="ChEBI" id="CHEBI:57287"/>
        <dbReference type="ChEBI" id="CHEBI:57288"/>
        <dbReference type="ChEBI" id="CHEBI:133406"/>
        <dbReference type="ChEBI" id="CHEBI:133407"/>
        <dbReference type="EC" id="2.3.1.258"/>
    </reaction>
</comment>
<feature type="compositionally biased region" description="Polar residues" evidence="12">
    <location>
        <begin position="12"/>
        <end position="23"/>
    </location>
</feature>
<dbReference type="InterPro" id="IPR000182">
    <property type="entry name" value="GNAT_dom"/>
</dbReference>
<keyword evidence="1" id="KW-0808">Transferase</keyword>
<dbReference type="InterPro" id="IPR016181">
    <property type="entry name" value="Acyl_CoA_acyltransferase"/>
</dbReference>
<dbReference type="GO" id="GO:0007064">
    <property type="term" value="P:mitotic sister chromatid cohesion"/>
    <property type="evidence" value="ECO:0007669"/>
    <property type="project" value="TreeGrafter"/>
</dbReference>
<evidence type="ECO:0000256" key="7">
    <source>
        <dbReference type="ARBA" id="ARBA00048618"/>
    </source>
</evidence>
<evidence type="ECO:0000259" key="13">
    <source>
        <dbReference type="PROSITE" id="PS51186"/>
    </source>
</evidence>